<evidence type="ECO:0000313" key="1">
    <source>
        <dbReference type="EMBL" id="CAG8734216.1"/>
    </source>
</evidence>
<reference evidence="1" key="1">
    <citation type="submission" date="2021-06" db="EMBL/GenBank/DDBJ databases">
        <authorList>
            <person name="Kallberg Y."/>
            <person name="Tangrot J."/>
            <person name="Rosling A."/>
        </authorList>
    </citation>
    <scope>NUCLEOTIDE SEQUENCE</scope>
    <source>
        <strain evidence="1">FL130A</strain>
    </source>
</reference>
<organism evidence="1 2">
    <name type="scientific">Ambispora leptoticha</name>
    <dbReference type="NCBI Taxonomy" id="144679"/>
    <lineage>
        <taxon>Eukaryota</taxon>
        <taxon>Fungi</taxon>
        <taxon>Fungi incertae sedis</taxon>
        <taxon>Mucoromycota</taxon>
        <taxon>Glomeromycotina</taxon>
        <taxon>Glomeromycetes</taxon>
        <taxon>Archaeosporales</taxon>
        <taxon>Ambisporaceae</taxon>
        <taxon>Ambispora</taxon>
    </lineage>
</organism>
<keyword evidence="2" id="KW-1185">Reference proteome</keyword>
<proteinExistence type="predicted"/>
<name>A0A9N9IG84_9GLOM</name>
<comment type="caution">
    <text evidence="1">The sequence shown here is derived from an EMBL/GenBank/DDBJ whole genome shotgun (WGS) entry which is preliminary data.</text>
</comment>
<protein>
    <submittedName>
        <fullName evidence="1">3224_t:CDS:1</fullName>
    </submittedName>
</protein>
<dbReference type="Proteomes" id="UP000789508">
    <property type="component" value="Unassembled WGS sequence"/>
</dbReference>
<dbReference type="AlphaFoldDB" id="A0A9N9IG84"/>
<evidence type="ECO:0000313" key="2">
    <source>
        <dbReference type="Proteomes" id="UP000789508"/>
    </source>
</evidence>
<dbReference type="EMBL" id="CAJVPS010031955">
    <property type="protein sequence ID" value="CAG8734216.1"/>
    <property type="molecule type" value="Genomic_DNA"/>
</dbReference>
<sequence length="58" mass="6434">ISPAAAKRPQEAAPKQKVPANYALISDDTLRDLLRSERASLKRLREKSRAESLTEETG</sequence>
<feature type="non-terminal residue" evidence="1">
    <location>
        <position position="58"/>
    </location>
</feature>
<accession>A0A9N9IG84</accession>
<gene>
    <name evidence="1" type="ORF">ALEPTO_LOCUS12730</name>
</gene>